<comment type="caution">
    <text evidence="1">The sequence shown here is derived from an EMBL/GenBank/DDBJ whole genome shotgun (WGS) entry which is preliminary data.</text>
</comment>
<dbReference type="EMBL" id="BMAV01020130">
    <property type="protein sequence ID" value="GFY73527.1"/>
    <property type="molecule type" value="Genomic_DNA"/>
</dbReference>
<gene>
    <name evidence="1" type="ORF">TNIN_228631</name>
</gene>
<evidence type="ECO:0000313" key="1">
    <source>
        <dbReference type="EMBL" id="GFY73527.1"/>
    </source>
</evidence>
<sequence length="111" mass="12988">MESKPVPSQEKWYHDMLRYFVIPQLQQHAGLHHITFMLSGAPPHHDPFLRQISPLPLPLLVVEYPTRQYLPSKASKSADLMDSIQHHVLDFWADLFQSSVEYIVLRLEPIF</sequence>
<keyword evidence="2" id="KW-1185">Reference proteome</keyword>
<accession>A0A8X6YK92</accession>
<reference evidence="1" key="1">
    <citation type="submission" date="2020-08" db="EMBL/GenBank/DDBJ databases">
        <title>Multicomponent nature underlies the extraordinary mechanical properties of spider dragline silk.</title>
        <authorList>
            <person name="Kono N."/>
            <person name="Nakamura H."/>
            <person name="Mori M."/>
            <person name="Yoshida Y."/>
            <person name="Ohtoshi R."/>
            <person name="Malay A.D."/>
            <person name="Moran D.A.P."/>
            <person name="Tomita M."/>
            <person name="Numata K."/>
            <person name="Arakawa K."/>
        </authorList>
    </citation>
    <scope>NUCLEOTIDE SEQUENCE</scope>
</reference>
<protein>
    <submittedName>
        <fullName evidence="1">Uncharacterized protein</fullName>
    </submittedName>
</protein>
<dbReference type="OrthoDB" id="6468302at2759"/>
<organism evidence="1 2">
    <name type="scientific">Trichonephila inaurata madagascariensis</name>
    <dbReference type="NCBI Taxonomy" id="2747483"/>
    <lineage>
        <taxon>Eukaryota</taxon>
        <taxon>Metazoa</taxon>
        <taxon>Ecdysozoa</taxon>
        <taxon>Arthropoda</taxon>
        <taxon>Chelicerata</taxon>
        <taxon>Arachnida</taxon>
        <taxon>Araneae</taxon>
        <taxon>Araneomorphae</taxon>
        <taxon>Entelegynae</taxon>
        <taxon>Araneoidea</taxon>
        <taxon>Nephilidae</taxon>
        <taxon>Trichonephila</taxon>
        <taxon>Trichonephila inaurata</taxon>
    </lineage>
</organism>
<evidence type="ECO:0000313" key="2">
    <source>
        <dbReference type="Proteomes" id="UP000886998"/>
    </source>
</evidence>
<dbReference type="AlphaFoldDB" id="A0A8X6YK92"/>
<dbReference type="Proteomes" id="UP000886998">
    <property type="component" value="Unassembled WGS sequence"/>
</dbReference>
<name>A0A8X6YK92_9ARAC</name>
<proteinExistence type="predicted"/>